<dbReference type="RefSeq" id="WP_140998249.1">
    <property type="nucleotide sequence ID" value="NZ_VDCZ01000009.1"/>
</dbReference>
<dbReference type="OrthoDB" id="9810365at2"/>
<dbReference type="InterPro" id="IPR033705">
    <property type="entry name" value="Anticodon_Ia_Val"/>
</dbReference>
<keyword evidence="5 12" id="KW-0547">Nucleotide-binding</keyword>
<proteinExistence type="inferred from homology"/>
<evidence type="ECO:0000256" key="7">
    <source>
        <dbReference type="ARBA" id="ARBA00022917"/>
    </source>
</evidence>
<feature type="domain" description="Methionyl/Valyl/Leucyl/Isoleucyl-tRNA synthetase anticodon-binding" evidence="14">
    <location>
        <begin position="616"/>
        <end position="756"/>
    </location>
</feature>
<evidence type="ECO:0000256" key="2">
    <source>
        <dbReference type="ARBA" id="ARBA00011245"/>
    </source>
</evidence>
<evidence type="ECO:0000256" key="8">
    <source>
        <dbReference type="ARBA" id="ARBA00023054"/>
    </source>
</evidence>
<dbReference type="Gene3D" id="1.10.287.380">
    <property type="entry name" value="Valyl-tRNA synthetase, C-terminal domain"/>
    <property type="match status" value="1"/>
</dbReference>
<dbReference type="HAMAP" id="MF_02004">
    <property type="entry name" value="Val_tRNA_synth_type1"/>
    <property type="match status" value="1"/>
</dbReference>
<comment type="domain">
    <text evidence="12">ValRS has two distinct active sites: one for aminoacylation and one for editing. The misactivated threonine is translocated from the active site to the editing site.</text>
</comment>
<evidence type="ECO:0000313" key="17">
    <source>
        <dbReference type="Proteomes" id="UP000431264"/>
    </source>
</evidence>
<evidence type="ECO:0000256" key="6">
    <source>
        <dbReference type="ARBA" id="ARBA00022840"/>
    </source>
</evidence>
<dbReference type="InterPro" id="IPR009080">
    <property type="entry name" value="tRNAsynth_Ia_anticodon-bd"/>
</dbReference>
<accession>A0A6I4IMB8</accession>
<dbReference type="Gene3D" id="3.90.740.10">
    <property type="entry name" value="Valyl/Leucyl/Isoleucyl-tRNA synthetase, editing domain"/>
    <property type="match status" value="1"/>
</dbReference>
<dbReference type="InterPro" id="IPR009008">
    <property type="entry name" value="Val/Leu/Ile-tRNA-synth_edit"/>
</dbReference>
<comment type="subcellular location">
    <subcellularLocation>
        <location evidence="1 12">Cytoplasm</location>
    </subcellularLocation>
</comment>
<dbReference type="InterPro" id="IPR037118">
    <property type="entry name" value="Val-tRNA_synth_C_sf"/>
</dbReference>
<keyword evidence="4 12" id="KW-0436">Ligase</keyword>
<dbReference type="FunFam" id="3.90.740.10:FF:000008">
    <property type="entry name" value="Valine--tRNA ligase, mitochondrial"/>
    <property type="match status" value="1"/>
</dbReference>
<sequence length="876" mass="100992">MAIPAQFNPKEVEKKWYEYWMKNNYFHSTPDHREPYTIVIPPPNVTGVLHMGHMLNNTIQDVLIRRARLKGFNACWVPGTDHASIATEAKVVAKLKSEGIDKSDLTREEFLKHAYDWTDKYGGTILEQLKQLGCSCDWDRTKFTMDEDMSASVIKSFVDLYNKDMIYRGYRMVNWDPEAKTTLSDEEVIYEERQGKLYHLRYQIEGSNEYVTIATTRPETILGDTAICIHPEDERYFHLKGKKAIVPICNRVIPIIFDEYVDMEFGTGCLKVTPAHDVNDKTLGEKHGLEIIDIFNEDATLNSFGLHYEGKDRFDVRAAIEKELETIGALVKVENHVNNVGTSERTKAVIEPRLSDQWFLRMDELVKPAIKAVLESDEIKLHPSRFNNTYRHWLENIRDWNISRQLWWGQQIPAYYYGDGKEDFVVAENSDDALLLAQKKTGNFELTKSDLQQDPDALDTWFSSWLWPISVFGGMLDPENEEFKYYYPTNDLVTGPDILFFWVARMIFAGYEYTGKKPFSNVYLTGLVRDKQGRKMSKSLGNSPEPLGLIEAFGADGVRVGLLLSSSAGNDILFDEELCNQGKGFANKIWNAFRLIDGWEVAEVEQPESSKVAIDWYEAKLQKALVEIEDNFDKYRISDALMTIYKLVWDDFCSWFLEMIKPGYQQPIDTITFNKAIEMFETNLKLLHPFMPFLTEELWQHIAKRSPEDALIIAKWPEIKSYNEELLTSFEFTADVISGIRTIRKDKNIPFKETIDLKVLNNEKVTNYFDTIIMKLGNVADLSYITEQVNGALSYRVKSNEYFIPVGGNVDLDAEINKLEEELKYMQGFLKSVQVKLSNEKFVANAKPEIVESERKKEADALAKINTLEQSLINLK</sequence>
<comment type="caution">
    <text evidence="16">The sequence shown here is derived from an EMBL/GenBank/DDBJ whole genome shotgun (WGS) entry which is preliminary data.</text>
</comment>
<dbReference type="GO" id="GO:0006438">
    <property type="term" value="P:valyl-tRNA aminoacylation"/>
    <property type="evidence" value="ECO:0007669"/>
    <property type="project" value="UniProtKB-UniRule"/>
</dbReference>
<evidence type="ECO:0000256" key="12">
    <source>
        <dbReference type="HAMAP-Rule" id="MF_02004"/>
    </source>
</evidence>
<keyword evidence="6 12" id="KW-0067">ATP-binding</keyword>
<evidence type="ECO:0000259" key="14">
    <source>
        <dbReference type="Pfam" id="PF08264"/>
    </source>
</evidence>
<comment type="catalytic activity">
    <reaction evidence="10 12">
        <text>tRNA(Val) + L-valine + ATP = L-valyl-tRNA(Val) + AMP + diphosphate</text>
        <dbReference type="Rhea" id="RHEA:10704"/>
        <dbReference type="Rhea" id="RHEA-COMP:9672"/>
        <dbReference type="Rhea" id="RHEA-COMP:9708"/>
        <dbReference type="ChEBI" id="CHEBI:30616"/>
        <dbReference type="ChEBI" id="CHEBI:33019"/>
        <dbReference type="ChEBI" id="CHEBI:57762"/>
        <dbReference type="ChEBI" id="CHEBI:78442"/>
        <dbReference type="ChEBI" id="CHEBI:78537"/>
        <dbReference type="ChEBI" id="CHEBI:456215"/>
        <dbReference type="EC" id="6.1.1.9"/>
    </reaction>
</comment>
<evidence type="ECO:0000256" key="10">
    <source>
        <dbReference type="ARBA" id="ARBA00047552"/>
    </source>
</evidence>
<comment type="subunit">
    <text evidence="2 12">Monomer.</text>
</comment>
<dbReference type="GO" id="GO:0005829">
    <property type="term" value="C:cytosol"/>
    <property type="evidence" value="ECO:0007669"/>
    <property type="project" value="TreeGrafter"/>
</dbReference>
<dbReference type="Gene3D" id="3.40.50.620">
    <property type="entry name" value="HUPs"/>
    <property type="match status" value="2"/>
</dbReference>
<organism evidence="16 17">
    <name type="scientific">Flavobacterium profundi</name>
    <dbReference type="NCBI Taxonomy" id="1774945"/>
    <lineage>
        <taxon>Bacteria</taxon>
        <taxon>Pseudomonadati</taxon>
        <taxon>Bacteroidota</taxon>
        <taxon>Flavobacteriia</taxon>
        <taxon>Flavobacteriales</taxon>
        <taxon>Flavobacteriaceae</taxon>
        <taxon>Flavobacterium</taxon>
    </lineage>
</organism>
<evidence type="ECO:0000256" key="3">
    <source>
        <dbReference type="ARBA" id="ARBA00022490"/>
    </source>
</evidence>
<dbReference type="EC" id="6.1.1.9" evidence="12"/>
<dbReference type="CDD" id="cd07962">
    <property type="entry name" value="Anticodon_Ia_Val"/>
    <property type="match status" value="1"/>
</dbReference>
<dbReference type="AlphaFoldDB" id="A0A6I4IMB8"/>
<keyword evidence="3 12" id="KW-0963">Cytoplasm</keyword>
<evidence type="ECO:0000256" key="1">
    <source>
        <dbReference type="ARBA" id="ARBA00004496"/>
    </source>
</evidence>
<evidence type="ECO:0000256" key="4">
    <source>
        <dbReference type="ARBA" id="ARBA00022598"/>
    </source>
</evidence>
<feature type="short sequence motif" description="'KMSKS' region" evidence="12">
    <location>
        <begin position="535"/>
        <end position="539"/>
    </location>
</feature>
<comment type="domain">
    <text evidence="12">The C-terminal coiled-coil domain is crucial for aminoacylation activity.</text>
</comment>
<dbReference type="CDD" id="cd00817">
    <property type="entry name" value="ValRS_core"/>
    <property type="match status" value="1"/>
</dbReference>
<feature type="short sequence motif" description="'HIGH' region" evidence="12">
    <location>
        <begin position="43"/>
        <end position="53"/>
    </location>
</feature>
<dbReference type="NCBIfam" id="NF004349">
    <property type="entry name" value="PRK05729.1"/>
    <property type="match status" value="1"/>
</dbReference>
<dbReference type="Gene3D" id="1.10.730.10">
    <property type="entry name" value="Isoleucyl-tRNA Synthetase, Domain 1"/>
    <property type="match status" value="1"/>
</dbReference>
<evidence type="ECO:0000256" key="5">
    <source>
        <dbReference type="ARBA" id="ARBA00022741"/>
    </source>
</evidence>
<dbReference type="PROSITE" id="PS00178">
    <property type="entry name" value="AA_TRNA_LIGASE_I"/>
    <property type="match status" value="1"/>
</dbReference>
<dbReference type="Proteomes" id="UP000431264">
    <property type="component" value="Unassembled WGS sequence"/>
</dbReference>
<keyword evidence="8 12" id="KW-0175">Coiled coil</keyword>
<dbReference type="Pfam" id="PF10458">
    <property type="entry name" value="Val_tRNA-synt_C"/>
    <property type="match status" value="1"/>
</dbReference>
<keyword evidence="17" id="KW-1185">Reference proteome</keyword>
<dbReference type="NCBIfam" id="TIGR00422">
    <property type="entry name" value="valS"/>
    <property type="match status" value="1"/>
</dbReference>
<dbReference type="SUPFAM" id="SSF47323">
    <property type="entry name" value="Anticodon-binding domain of a subclass of class I aminoacyl-tRNA synthetases"/>
    <property type="match status" value="1"/>
</dbReference>
<name>A0A6I4IMB8_9FLAO</name>
<dbReference type="FunFam" id="1.10.287.380:FF:000001">
    <property type="entry name" value="Valine--tRNA ligase"/>
    <property type="match status" value="1"/>
</dbReference>
<keyword evidence="9 12" id="KW-0030">Aminoacyl-tRNA synthetase</keyword>
<dbReference type="SUPFAM" id="SSF50677">
    <property type="entry name" value="ValRS/IleRS/LeuRS editing domain"/>
    <property type="match status" value="1"/>
</dbReference>
<dbReference type="InterPro" id="IPR010978">
    <property type="entry name" value="tRNA-bd_arm"/>
</dbReference>
<evidence type="ECO:0000256" key="11">
    <source>
        <dbReference type="ARBA" id="ARBA00060830"/>
    </source>
</evidence>
<dbReference type="Pfam" id="PF08264">
    <property type="entry name" value="Anticodon_1"/>
    <property type="match status" value="1"/>
</dbReference>
<dbReference type="InterPro" id="IPR013155">
    <property type="entry name" value="M/V/L/I-tRNA-synth_anticd-bd"/>
</dbReference>
<keyword evidence="7 12" id="KW-0648">Protein biosynthesis</keyword>
<feature type="domain" description="Aminoacyl-tRNA synthetase class Ia" evidence="13">
    <location>
        <begin position="15"/>
        <end position="573"/>
    </location>
</feature>
<dbReference type="SUPFAM" id="SSF46589">
    <property type="entry name" value="tRNA-binding arm"/>
    <property type="match status" value="1"/>
</dbReference>
<gene>
    <name evidence="12" type="primary">valS</name>
    <name evidence="16" type="ORF">GOQ30_11940</name>
</gene>
<dbReference type="InterPro" id="IPR002300">
    <property type="entry name" value="aa-tRNA-synth_Ia"/>
</dbReference>
<evidence type="ECO:0000256" key="9">
    <source>
        <dbReference type="ARBA" id="ARBA00023146"/>
    </source>
</evidence>
<dbReference type="InterPro" id="IPR001412">
    <property type="entry name" value="aa-tRNA-synth_I_CS"/>
</dbReference>
<evidence type="ECO:0000259" key="15">
    <source>
        <dbReference type="Pfam" id="PF10458"/>
    </source>
</evidence>
<dbReference type="FunFam" id="3.40.50.620:FF:000032">
    <property type="entry name" value="Valine--tRNA ligase"/>
    <property type="match status" value="1"/>
</dbReference>
<dbReference type="GO" id="GO:0004832">
    <property type="term" value="F:valine-tRNA ligase activity"/>
    <property type="evidence" value="ECO:0007669"/>
    <property type="project" value="UniProtKB-UniRule"/>
</dbReference>
<dbReference type="PANTHER" id="PTHR11946:SF109">
    <property type="entry name" value="VALINE--TRNA LIGASE"/>
    <property type="match status" value="1"/>
</dbReference>
<dbReference type="InterPro" id="IPR014729">
    <property type="entry name" value="Rossmann-like_a/b/a_fold"/>
</dbReference>
<dbReference type="Pfam" id="PF00133">
    <property type="entry name" value="tRNA-synt_1"/>
    <property type="match status" value="1"/>
</dbReference>
<evidence type="ECO:0000259" key="13">
    <source>
        <dbReference type="Pfam" id="PF00133"/>
    </source>
</evidence>
<dbReference type="InterPro" id="IPR002303">
    <property type="entry name" value="Valyl-tRNA_ligase"/>
</dbReference>
<feature type="binding site" evidence="12">
    <location>
        <position position="538"/>
    </location>
    <ligand>
        <name>ATP</name>
        <dbReference type="ChEBI" id="CHEBI:30616"/>
    </ligand>
</feature>
<dbReference type="SUPFAM" id="SSF52374">
    <property type="entry name" value="Nucleotidylyl transferase"/>
    <property type="match status" value="1"/>
</dbReference>
<evidence type="ECO:0000313" key="16">
    <source>
        <dbReference type="EMBL" id="MVO09872.1"/>
    </source>
</evidence>
<dbReference type="PANTHER" id="PTHR11946">
    <property type="entry name" value="VALYL-TRNA SYNTHETASES"/>
    <property type="match status" value="1"/>
</dbReference>
<protein>
    <recommendedName>
        <fullName evidence="12">Valine--tRNA ligase</fullName>
        <ecNumber evidence="12">6.1.1.9</ecNumber>
    </recommendedName>
    <alternativeName>
        <fullName evidence="12">Valyl-tRNA synthetase</fullName>
        <shortName evidence="12">ValRS</shortName>
    </alternativeName>
</protein>
<dbReference type="EMBL" id="WQLW01000009">
    <property type="protein sequence ID" value="MVO09872.1"/>
    <property type="molecule type" value="Genomic_DNA"/>
</dbReference>
<comment type="function">
    <text evidence="12">Catalyzes the attachment of valine to tRNA(Val). As ValRS can inadvertently accommodate and process structurally similar amino acids such as threonine, to avoid such errors, it has a 'posttransfer' editing activity that hydrolyzes mischarged Thr-tRNA(Val) in a tRNA-dependent manner.</text>
</comment>
<dbReference type="InterPro" id="IPR019499">
    <property type="entry name" value="Val-tRNA_synth_tRNA-bd"/>
</dbReference>
<dbReference type="GO" id="GO:0002161">
    <property type="term" value="F:aminoacyl-tRNA deacylase activity"/>
    <property type="evidence" value="ECO:0007669"/>
    <property type="project" value="InterPro"/>
</dbReference>
<feature type="domain" description="Valyl-tRNA synthetase tRNA-binding arm" evidence="15">
    <location>
        <begin position="811"/>
        <end position="876"/>
    </location>
</feature>
<dbReference type="GO" id="GO:0005524">
    <property type="term" value="F:ATP binding"/>
    <property type="evidence" value="ECO:0007669"/>
    <property type="project" value="UniProtKB-UniRule"/>
</dbReference>
<reference evidence="17" key="1">
    <citation type="submission" date="2019-05" db="EMBL/GenBank/DDBJ databases">
        <title>Flavobacterium profundi sp. nov., isolated from a deep-sea seamount.</title>
        <authorList>
            <person name="Zhang D.-C."/>
        </authorList>
    </citation>
    <scope>NUCLEOTIDE SEQUENCE [LARGE SCALE GENOMIC DNA]</scope>
    <source>
        <strain evidence="17">TP390</strain>
    </source>
</reference>
<comment type="similarity">
    <text evidence="11 12">Belongs to the class-I aminoacyl-tRNA synthetase family. ValS type 1 subfamily.</text>
</comment>
<dbReference type="PRINTS" id="PR00986">
    <property type="entry name" value="TRNASYNTHVAL"/>
</dbReference>